<reference evidence="1" key="1">
    <citation type="journal article" date="2021" name="PeerJ">
        <title>Extensive microbial diversity within the chicken gut microbiome revealed by metagenomics and culture.</title>
        <authorList>
            <person name="Gilroy R."/>
            <person name="Ravi A."/>
            <person name="Getino M."/>
            <person name="Pursley I."/>
            <person name="Horton D.L."/>
            <person name="Alikhan N.F."/>
            <person name="Baker D."/>
            <person name="Gharbi K."/>
            <person name="Hall N."/>
            <person name="Watson M."/>
            <person name="Adriaenssens E.M."/>
            <person name="Foster-Nyarko E."/>
            <person name="Jarju S."/>
            <person name="Secka A."/>
            <person name="Antonio M."/>
            <person name="Oren A."/>
            <person name="Chaudhuri R.R."/>
            <person name="La Ragione R."/>
            <person name="Hildebrand F."/>
            <person name="Pallen M.J."/>
        </authorList>
    </citation>
    <scope>NUCLEOTIDE SEQUENCE</scope>
    <source>
        <strain evidence="1">ChiBcec2-3848</strain>
    </source>
</reference>
<name>A0A9D2PQT4_9FIRM</name>
<accession>A0A9D2PQT4</accession>
<evidence type="ECO:0000313" key="2">
    <source>
        <dbReference type="Proteomes" id="UP000823886"/>
    </source>
</evidence>
<reference evidence="1" key="2">
    <citation type="submission" date="2021-04" db="EMBL/GenBank/DDBJ databases">
        <authorList>
            <person name="Gilroy R."/>
        </authorList>
    </citation>
    <scope>NUCLEOTIDE SEQUENCE</scope>
    <source>
        <strain evidence="1">ChiBcec2-3848</strain>
    </source>
</reference>
<dbReference type="AlphaFoldDB" id="A0A9D2PQT4"/>
<dbReference type="EMBL" id="DWVZ01000193">
    <property type="protein sequence ID" value="HJC64669.1"/>
    <property type="molecule type" value="Genomic_DNA"/>
</dbReference>
<comment type="caution">
    <text evidence="1">The sequence shown here is derived from an EMBL/GenBank/DDBJ whole genome shotgun (WGS) entry which is preliminary data.</text>
</comment>
<sequence length="361" mass="40701">IHMPIGELASLGGAVSSMLPAFRTLTQTVSVNTSGLYRLANAAAGDKLKIAKNGSFWGAFKRADGTSKFAQLVEAEPVSISSQTVMPLNPATMMMAFALYSIERQMDNILEMEKHILAFLEQEKAAQIEADLKMLTSITCEYKYNWDKEQYVASNHKLALDIKRTAAKNIAFYQKQIAEILDSKQFLVVNKTIDSAVKGLEKKYKYYRLSLYIYSFASFMEVMLLGNFQEEYILQVKGEIEKYSEEYHRFYLHSADYITKIAEVSIEANAMKGIGSVGKVLGNFIGSIPLIKEGPVDEWLMEGGSYLKQTGQNMKNSAPQKLEKISESGTKIFVAKLDEINHIYNHIDSIYFDRDNIYLVI</sequence>
<feature type="non-terminal residue" evidence="1">
    <location>
        <position position="1"/>
    </location>
</feature>
<proteinExistence type="predicted"/>
<evidence type="ECO:0000313" key="1">
    <source>
        <dbReference type="EMBL" id="HJC64669.1"/>
    </source>
</evidence>
<dbReference type="Proteomes" id="UP000823886">
    <property type="component" value="Unassembled WGS sequence"/>
</dbReference>
<organism evidence="1 2">
    <name type="scientific">Candidatus Blautia merdavium</name>
    <dbReference type="NCBI Taxonomy" id="2838494"/>
    <lineage>
        <taxon>Bacteria</taxon>
        <taxon>Bacillati</taxon>
        <taxon>Bacillota</taxon>
        <taxon>Clostridia</taxon>
        <taxon>Lachnospirales</taxon>
        <taxon>Lachnospiraceae</taxon>
        <taxon>Blautia</taxon>
    </lineage>
</organism>
<gene>
    <name evidence="1" type="ORF">H9753_13830</name>
</gene>
<protein>
    <submittedName>
        <fullName evidence="1">Uncharacterized protein</fullName>
    </submittedName>
</protein>